<reference evidence="5" key="1">
    <citation type="journal article" date="2021" name="Microb. Physiol.">
        <title>Proteogenomic Insights into the Physiology of Marine, Sulfate-Reducing, Filamentous Desulfonema limicola and Desulfonema magnum.</title>
        <authorList>
            <person name="Schnaars V."/>
            <person name="Wohlbrand L."/>
            <person name="Scheve S."/>
            <person name="Hinrichs C."/>
            <person name="Reinhardt R."/>
            <person name="Rabus R."/>
        </authorList>
    </citation>
    <scope>NUCLEOTIDE SEQUENCE</scope>
    <source>
        <strain evidence="5">5ac10</strain>
    </source>
</reference>
<dbReference type="InterPro" id="IPR050595">
    <property type="entry name" value="Bact_response_regulator"/>
</dbReference>
<dbReference type="RefSeq" id="WP_207691731.1">
    <property type="nucleotide sequence ID" value="NZ_CP061799.1"/>
</dbReference>
<dbReference type="AlphaFoldDB" id="A0A975GG97"/>
<evidence type="ECO:0000313" key="5">
    <source>
        <dbReference type="EMBL" id="QTA80054.1"/>
    </source>
</evidence>
<name>A0A975GG97_9BACT</name>
<evidence type="ECO:0000256" key="1">
    <source>
        <dbReference type="ARBA" id="ARBA00022553"/>
    </source>
</evidence>
<dbReference type="PANTHER" id="PTHR44591">
    <property type="entry name" value="STRESS RESPONSE REGULATOR PROTEIN 1"/>
    <property type="match status" value="1"/>
</dbReference>
<dbReference type="Pfam" id="PF07228">
    <property type="entry name" value="SpoIIE"/>
    <property type="match status" value="1"/>
</dbReference>
<dbReference type="SMART" id="SM00448">
    <property type="entry name" value="REC"/>
    <property type="match status" value="1"/>
</dbReference>
<feature type="domain" description="Response regulatory" evidence="4">
    <location>
        <begin position="5"/>
        <end position="122"/>
    </location>
</feature>
<dbReference type="GO" id="GO:0000160">
    <property type="term" value="P:phosphorelay signal transduction system"/>
    <property type="evidence" value="ECO:0007669"/>
    <property type="project" value="InterPro"/>
</dbReference>
<keyword evidence="6" id="KW-1185">Reference proteome</keyword>
<dbReference type="KEGG" id="dli:dnl_23400"/>
<dbReference type="PANTHER" id="PTHR44591:SF3">
    <property type="entry name" value="RESPONSE REGULATORY DOMAIN-CONTAINING PROTEIN"/>
    <property type="match status" value="1"/>
</dbReference>
<dbReference type="Gene3D" id="3.60.40.10">
    <property type="entry name" value="PPM-type phosphatase domain"/>
    <property type="match status" value="1"/>
</dbReference>
<dbReference type="EMBL" id="CP061799">
    <property type="protein sequence ID" value="QTA80054.1"/>
    <property type="molecule type" value="Genomic_DNA"/>
</dbReference>
<dbReference type="Pfam" id="PF00072">
    <property type="entry name" value="Response_reg"/>
    <property type="match status" value="1"/>
</dbReference>
<dbReference type="Proteomes" id="UP000663720">
    <property type="component" value="Chromosome"/>
</dbReference>
<feature type="coiled-coil region" evidence="3">
    <location>
        <begin position="124"/>
        <end position="162"/>
    </location>
</feature>
<evidence type="ECO:0000256" key="3">
    <source>
        <dbReference type="SAM" id="Coils"/>
    </source>
</evidence>
<organism evidence="5 6">
    <name type="scientific">Desulfonema limicola</name>
    <dbReference type="NCBI Taxonomy" id="45656"/>
    <lineage>
        <taxon>Bacteria</taxon>
        <taxon>Pseudomonadati</taxon>
        <taxon>Thermodesulfobacteriota</taxon>
        <taxon>Desulfobacteria</taxon>
        <taxon>Desulfobacterales</taxon>
        <taxon>Desulfococcaceae</taxon>
        <taxon>Desulfonema</taxon>
    </lineage>
</organism>
<dbReference type="InterPro" id="IPR036457">
    <property type="entry name" value="PPM-type-like_dom_sf"/>
</dbReference>
<sequence length="442" mass="50800">MERSNLLIVDDRPENLLVLESILECQDINIVKALSGNEALRLVMQYDFALILMDVQMPEMDGFETAELMRGSKKTRHIPIIFVTAISKEKKNIFKGYEAGAVDYLFKPVEPEILKSKVDVFLDLYKQKKELEQAKIQLQTAKEKAEKECKISEEANRKIMDSIQYATIIQKSMLPNLDEIRYYLPDSFFLWQPRDIVGGDIFHAEYLDDGIVIAVIDCTGHGVPGAFMTMIASSAMRRITRTEKCHDPAEILKWLNFIIKTSLQQDTEYALSDDGLDAAICFAKPQEKIITFAGAHLPLYYVYKNEINVIKGDRQSIGYKRSDLNFNYTNHSIKLEKNMCFYLASDGFADQLGGERELRFGTGRFRKLLLTTALNPFDRQKDMLLQAFYEYKGNHENVDDVTIAGFGFDTPGKKDRRKGIPDNRECFIERRRSRKNAELQIN</sequence>
<evidence type="ECO:0000256" key="2">
    <source>
        <dbReference type="PROSITE-ProRule" id="PRU00169"/>
    </source>
</evidence>
<dbReference type="PROSITE" id="PS50110">
    <property type="entry name" value="RESPONSE_REGULATORY"/>
    <property type="match status" value="1"/>
</dbReference>
<feature type="modified residue" description="4-aspartylphosphate" evidence="2">
    <location>
        <position position="54"/>
    </location>
</feature>
<protein>
    <submittedName>
        <fullName evidence="5">Two component system response regulator, PPM-type phosphatase domain-containing protein</fullName>
    </submittedName>
</protein>
<proteinExistence type="predicted"/>
<evidence type="ECO:0000313" key="6">
    <source>
        <dbReference type="Proteomes" id="UP000663720"/>
    </source>
</evidence>
<dbReference type="InterPro" id="IPR001932">
    <property type="entry name" value="PPM-type_phosphatase-like_dom"/>
</dbReference>
<dbReference type="Gene3D" id="3.40.50.2300">
    <property type="match status" value="1"/>
</dbReference>
<gene>
    <name evidence="5" type="ORF">dnl_23400</name>
</gene>
<dbReference type="InterPro" id="IPR011006">
    <property type="entry name" value="CheY-like_superfamily"/>
</dbReference>
<keyword evidence="3" id="KW-0175">Coiled coil</keyword>
<accession>A0A975GG97</accession>
<evidence type="ECO:0000259" key="4">
    <source>
        <dbReference type="PROSITE" id="PS50110"/>
    </source>
</evidence>
<keyword evidence="1 2" id="KW-0597">Phosphoprotein</keyword>
<dbReference type="SUPFAM" id="SSF52172">
    <property type="entry name" value="CheY-like"/>
    <property type="match status" value="1"/>
</dbReference>
<dbReference type="InterPro" id="IPR001789">
    <property type="entry name" value="Sig_transdc_resp-reg_receiver"/>
</dbReference>